<dbReference type="Proteomes" id="UP000007813">
    <property type="component" value="Unassembled WGS sequence"/>
</dbReference>
<dbReference type="eggNOG" id="arCOG10889">
    <property type="taxonomic scope" value="Archaea"/>
</dbReference>
<sequence length="104" mass="11719">MASSLTTRLEALHERSPQHYSTLKRHLPLLQTALDDATRSYPTGRQLYAHLKDPPIPSRTFGRLLTLLVDLEIIALYTERASANRYDIRGYDAADIEDLAALLA</sequence>
<name>J2Z9L8_9EURY</name>
<gene>
    <name evidence="1" type="ORF">HSB1_42930</name>
</gene>
<dbReference type="EMBL" id="ALJD01000014">
    <property type="protein sequence ID" value="EJN57330.1"/>
    <property type="molecule type" value="Genomic_DNA"/>
</dbReference>
<proteinExistence type="predicted"/>
<dbReference type="RefSeq" id="WP_009367742.1">
    <property type="nucleotide sequence ID" value="NZ_ALJD01000014.1"/>
</dbReference>
<dbReference type="OrthoDB" id="374748at2157"/>
<dbReference type="AlphaFoldDB" id="J2Z9L8"/>
<evidence type="ECO:0000313" key="1">
    <source>
        <dbReference type="EMBL" id="EJN57330.1"/>
    </source>
</evidence>
<organism evidence="1 2">
    <name type="scientific">Halogranum salarium B-1</name>
    <dbReference type="NCBI Taxonomy" id="1210908"/>
    <lineage>
        <taxon>Archaea</taxon>
        <taxon>Methanobacteriati</taxon>
        <taxon>Methanobacteriota</taxon>
        <taxon>Stenosarchaea group</taxon>
        <taxon>Halobacteria</taxon>
        <taxon>Halobacteriales</taxon>
        <taxon>Haloferacaceae</taxon>
    </lineage>
</organism>
<accession>J2Z9L8</accession>
<evidence type="ECO:0000313" key="2">
    <source>
        <dbReference type="Proteomes" id="UP000007813"/>
    </source>
</evidence>
<protein>
    <submittedName>
        <fullName evidence="1">Uncharacterized protein</fullName>
    </submittedName>
</protein>
<reference evidence="1 2" key="1">
    <citation type="journal article" date="2012" name="J. Bacteriol.">
        <title>Draft Genome Sequence of the Extremely Halophilic Archaeon Halogranum salarium B-1T.</title>
        <authorList>
            <person name="Kim K.K."/>
            <person name="Lee K.C."/>
            <person name="Lee J.S."/>
        </authorList>
    </citation>
    <scope>NUCLEOTIDE SEQUENCE [LARGE SCALE GENOMIC DNA]</scope>
    <source>
        <strain evidence="1 2">B-1</strain>
    </source>
</reference>
<comment type="caution">
    <text evidence="1">The sequence shown here is derived from an EMBL/GenBank/DDBJ whole genome shotgun (WGS) entry which is preliminary data.</text>
</comment>